<feature type="domain" description="Sulfatase-modifying factor enzyme-like" evidence="7">
    <location>
        <begin position="495"/>
        <end position="604"/>
    </location>
</feature>
<dbReference type="InterPro" id="IPR042095">
    <property type="entry name" value="SUMF_sf"/>
</dbReference>
<comment type="pathway">
    <text evidence="5">Amino-acid biosynthesis; ergothioneine biosynthesis.</text>
</comment>
<dbReference type="GO" id="GO:0008168">
    <property type="term" value="F:methyltransferase activity"/>
    <property type="evidence" value="ECO:0007669"/>
    <property type="project" value="UniProtKB-KW"/>
</dbReference>
<feature type="region of interest" description="Disordered" evidence="6">
    <location>
        <begin position="23"/>
        <end position="48"/>
    </location>
</feature>
<evidence type="ECO:0000259" key="7">
    <source>
        <dbReference type="Pfam" id="PF03781"/>
    </source>
</evidence>
<dbReference type="InterPro" id="IPR024775">
    <property type="entry name" value="DinB-like"/>
</dbReference>
<evidence type="ECO:0000313" key="10">
    <source>
        <dbReference type="EMBL" id="KAG0143584.1"/>
    </source>
</evidence>
<dbReference type="InterPro" id="IPR016187">
    <property type="entry name" value="CTDL_fold"/>
</dbReference>
<name>A0A9P6NGA1_9BASI</name>
<keyword evidence="3" id="KW-0560">Oxidoreductase</keyword>
<evidence type="ECO:0000259" key="8">
    <source>
        <dbReference type="Pfam" id="PF10017"/>
    </source>
</evidence>
<dbReference type="PANTHER" id="PTHR43397:SF1">
    <property type="entry name" value="ERGOTHIONEINE BIOSYNTHESIS PROTEIN 1"/>
    <property type="match status" value="1"/>
</dbReference>
<dbReference type="AlphaFoldDB" id="A0A9P6NGA1"/>
<dbReference type="InterPro" id="IPR019257">
    <property type="entry name" value="MeTrfase_dom"/>
</dbReference>
<feature type="domain" description="DinB-like" evidence="9">
    <location>
        <begin position="289"/>
        <end position="423"/>
    </location>
</feature>
<dbReference type="PANTHER" id="PTHR43397">
    <property type="entry name" value="ERGOTHIONEINE BIOSYNTHESIS PROTEIN 1"/>
    <property type="match status" value="1"/>
</dbReference>
<evidence type="ECO:0000313" key="11">
    <source>
        <dbReference type="Proteomes" id="UP000886653"/>
    </source>
</evidence>
<evidence type="ECO:0000256" key="3">
    <source>
        <dbReference type="ARBA" id="ARBA00023002"/>
    </source>
</evidence>
<dbReference type="Gene3D" id="3.40.50.150">
    <property type="entry name" value="Vaccinia Virus protein VP39"/>
    <property type="match status" value="1"/>
</dbReference>
<comment type="caution">
    <text evidence="10">The sequence shown here is derived from an EMBL/GenBank/DDBJ whole genome shotgun (WGS) entry which is preliminary data.</text>
</comment>
<dbReference type="InterPro" id="IPR029063">
    <property type="entry name" value="SAM-dependent_MTases_sf"/>
</dbReference>
<protein>
    <recommendedName>
        <fullName evidence="12">DUF323 domain-containing protein</fullName>
    </recommendedName>
</protein>
<dbReference type="InterPro" id="IPR005532">
    <property type="entry name" value="SUMF_dom"/>
</dbReference>
<reference evidence="10" key="1">
    <citation type="submission" date="2013-11" db="EMBL/GenBank/DDBJ databases">
        <title>Genome sequence of the fusiform rust pathogen reveals effectors for host alternation and coevolution with pine.</title>
        <authorList>
            <consortium name="DOE Joint Genome Institute"/>
            <person name="Smith K."/>
            <person name="Pendleton A."/>
            <person name="Kubisiak T."/>
            <person name="Anderson C."/>
            <person name="Salamov A."/>
            <person name="Aerts A."/>
            <person name="Riley R."/>
            <person name="Clum A."/>
            <person name="Lindquist E."/>
            <person name="Ence D."/>
            <person name="Campbell M."/>
            <person name="Kronenberg Z."/>
            <person name="Feau N."/>
            <person name="Dhillon B."/>
            <person name="Hamelin R."/>
            <person name="Burleigh J."/>
            <person name="Smith J."/>
            <person name="Yandell M."/>
            <person name="Nelson C."/>
            <person name="Grigoriev I."/>
            <person name="Davis J."/>
        </authorList>
    </citation>
    <scope>NUCLEOTIDE SEQUENCE</scope>
    <source>
        <strain evidence="10">G11</strain>
    </source>
</reference>
<dbReference type="Proteomes" id="UP000886653">
    <property type="component" value="Unassembled WGS sequence"/>
</dbReference>
<dbReference type="EMBL" id="MU167315">
    <property type="protein sequence ID" value="KAG0143584.1"/>
    <property type="molecule type" value="Genomic_DNA"/>
</dbReference>
<dbReference type="OrthoDB" id="659at2759"/>
<keyword evidence="4" id="KW-0408">Iron</keyword>
<evidence type="ECO:0000256" key="2">
    <source>
        <dbReference type="ARBA" id="ARBA00022679"/>
    </source>
</evidence>
<dbReference type="Gene3D" id="3.90.1580.10">
    <property type="entry name" value="paralog of FGE (formylglycine-generating enzyme)"/>
    <property type="match status" value="2"/>
</dbReference>
<evidence type="ECO:0000256" key="6">
    <source>
        <dbReference type="SAM" id="MobiDB-lite"/>
    </source>
</evidence>
<feature type="domain" description="Sulfatase-modifying factor enzyme-like" evidence="7">
    <location>
        <begin position="644"/>
        <end position="719"/>
    </location>
</feature>
<keyword evidence="11" id="KW-1185">Reference proteome</keyword>
<evidence type="ECO:0000256" key="4">
    <source>
        <dbReference type="ARBA" id="ARBA00023004"/>
    </source>
</evidence>
<evidence type="ECO:0000256" key="1">
    <source>
        <dbReference type="ARBA" id="ARBA00022603"/>
    </source>
</evidence>
<organism evidence="10 11">
    <name type="scientific">Cronartium quercuum f. sp. fusiforme G11</name>
    <dbReference type="NCBI Taxonomy" id="708437"/>
    <lineage>
        <taxon>Eukaryota</taxon>
        <taxon>Fungi</taxon>
        <taxon>Dikarya</taxon>
        <taxon>Basidiomycota</taxon>
        <taxon>Pucciniomycotina</taxon>
        <taxon>Pucciniomycetes</taxon>
        <taxon>Pucciniales</taxon>
        <taxon>Coleosporiaceae</taxon>
        <taxon>Cronartium</taxon>
    </lineage>
</organism>
<dbReference type="Pfam" id="PF10017">
    <property type="entry name" value="Methyltransf_33"/>
    <property type="match status" value="1"/>
</dbReference>
<dbReference type="SUPFAM" id="SSF56436">
    <property type="entry name" value="C-type lectin-like"/>
    <property type="match status" value="1"/>
</dbReference>
<feature type="domain" description="Histidine-specific methyltransferase SAM-dependent" evidence="8">
    <location>
        <begin position="6"/>
        <end position="224"/>
    </location>
</feature>
<accession>A0A9P6NGA1</accession>
<feature type="compositionally biased region" description="Polar residues" evidence="6">
    <location>
        <begin position="23"/>
        <end position="44"/>
    </location>
</feature>
<evidence type="ECO:0008006" key="12">
    <source>
        <dbReference type="Google" id="ProtNLM"/>
    </source>
</evidence>
<keyword evidence="1" id="KW-0489">Methyltransferase</keyword>
<evidence type="ECO:0000259" key="9">
    <source>
        <dbReference type="Pfam" id="PF12867"/>
    </source>
</evidence>
<proteinExistence type="predicted"/>
<dbReference type="GO" id="GO:0032259">
    <property type="term" value="P:methylation"/>
    <property type="evidence" value="ECO:0007669"/>
    <property type="project" value="UniProtKB-KW"/>
</dbReference>
<evidence type="ECO:0000256" key="5">
    <source>
        <dbReference type="ARBA" id="ARBA00037882"/>
    </source>
</evidence>
<keyword evidence="2" id="KW-0808">Transferase</keyword>
<dbReference type="Pfam" id="PF12867">
    <property type="entry name" value="DinB_2"/>
    <property type="match status" value="1"/>
</dbReference>
<dbReference type="InterPro" id="IPR051128">
    <property type="entry name" value="EgtD_Methyltrsf_superfamily"/>
</dbReference>
<sequence>MVGEEVQTRGICGTYSQGLDWITQSLGSTDPSDSRPNSPGTQRWTADEPERRRALLWLGSSIGNFSPQEALTFLRDEVRPALHAHTRILIGIDNCKVPEKVQLAYDDSEGVTRQFILNGITVVARALGLPESILNPSQFEYVSRYNVGMSRNEAYLRAREDIMITTPAIEIAGGERQKEVVVRIKSGELILMEHSYKFTDEEAHNLFHFAGLRVVQSWSDQSHLPADLRLSTGPNHTLYLVECPGFTFGELPESVGLMKVGRHAKGNVPSLKEWAAIWTAWDSVTMGIIPEHLLHSKPIDLRHICLFYLGHIPVFADIQLSRYFKVPYSEPQKFSEIFERGIDPNMEDPSQCHDHSKVPDREDEWPSLDQILKFRDSLRDRISNVYLSIGASESDGDPIVLTRALARVLWMIYEHEAMHLETLLYMLVQMESVNFPPNFTPPDWRSLSRRWDLEAAATEDGRSEGLIEYPKQISLQVGHNDRESDDNRLSFSADHEFGWDNENPARVEIVNPFMLSPKPVSNSQYLAYLHEILLNGSSLTAKDLPASWKHDFESSNSLNDIKIRTIYGLVPFPVGQHWPVQASGRQLAAYARARGGRLPSANELRVYFQDSPPGGLMSSIGFQHWHPIPARGPTKDEDGTWRGGMNGGVWEWTGTPFDRHEGFESSSIYPGYSSDFFDGSHWIMLGASWATLPRIAQRKSFTNWYQANYPYVFAGARVAYDY</sequence>
<dbReference type="Pfam" id="PF03781">
    <property type="entry name" value="FGE-sulfatase"/>
    <property type="match status" value="2"/>
</dbReference>
<gene>
    <name evidence="10" type="ORF">CROQUDRAFT_48628</name>
</gene>